<sequence>MDSEGEDNTSHRLSQTSLTLTHSSSDVVQSQCNGTSRCPLCPRETSPGRPPDVRHSPAFSVVRRLEVDATLSGSGLLFLACTHSSPRLSLLSLLSLLTLSPNASSPVRDRKLLPFRGFSSLSLPPTTTEEEEEEEHGHDRLPCGPHKVRIPTLIKRSFSDDDAALEISGCYLTAVERNGRPQRVAQRRGVYCRQRFNAHQRALNPAPKPGKQQHSEAKGTLGESRQSRLMKPTMRHSELQPNICINFCLMRPNLASEIKNQQHTIHALFIL</sequence>
<feature type="region of interest" description="Disordered" evidence="1">
    <location>
        <begin position="1"/>
        <end position="26"/>
    </location>
</feature>
<dbReference type="EMBL" id="SRLO01000009">
    <property type="protein sequence ID" value="TNN87713.1"/>
    <property type="molecule type" value="Genomic_DNA"/>
</dbReference>
<feature type="region of interest" description="Disordered" evidence="1">
    <location>
        <begin position="200"/>
        <end position="235"/>
    </location>
</feature>
<dbReference type="Proteomes" id="UP000314294">
    <property type="component" value="Unassembled WGS sequence"/>
</dbReference>
<reference evidence="2 3" key="1">
    <citation type="submission" date="2019-03" db="EMBL/GenBank/DDBJ databases">
        <title>First draft genome of Liparis tanakae, snailfish: a comprehensive survey of snailfish specific genes.</title>
        <authorList>
            <person name="Kim W."/>
            <person name="Song I."/>
            <person name="Jeong J.-H."/>
            <person name="Kim D."/>
            <person name="Kim S."/>
            <person name="Ryu S."/>
            <person name="Song J.Y."/>
            <person name="Lee S.K."/>
        </authorList>
    </citation>
    <scope>NUCLEOTIDE SEQUENCE [LARGE SCALE GENOMIC DNA]</scope>
    <source>
        <tissue evidence="2">Muscle</tissue>
    </source>
</reference>
<name>A0A4Z2JD83_9TELE</name>
<gene>
    <name evidence="2" type="ORF">EYF80_002060</name>
</gene>
<evidence type="ECO:0000256" key="1">
    <source>
        <dbReference type="SAM" id="MobiDB-lite"/>
    </source>
</evidence>
<accession>A0A4Z2JD83</accession>
<feature type="compositionally biased region" description="Low complexity" evidence="1">
    <location>
        <begin position="11"/>
        <end position="25"/>
    </location>
</feature>
<dbReference type="AlphaFoldDB" id="A0A4Z2JD83"/>
<evidence type="ECO:0000313" key="3">
    <source>
        <dbReference type="Proteomes" id="UP000314294"/>
    </source>
</evidence>
<evidence type="ECO:0000313" key="2">
    <source>
        <dbReference type="EMBL" id="TNN87713.1"/>
    </source>
</evidence>
<protein>
    <submittedName>
        <fullName evidence="2">Uncharacterized protein</fullName>
    </submittedName>
</protein>
<feature type="region of interest" description="Disordered" evidence="1">
    <location>
        <begin position="118"/>
        <end position="146"/>
    </location>
</feature>
<comment type="caution">
    <text evidence="2">The sequence shown here is derived from an EMBL/GenBank/DDBJ whole genome shotgun (WGS) entry which is preliminary data.</text>
</comment>
<organism evidence="2 3">
    <name type="scientific">Liparis tanakae</name>
    <name type="common">Tanaka's snailfish</name>
    <dbReference type="NCBI Taxonomy" id="230148"/>
    <lineage>
        <taxon>Eukaryota</taxon>
        <taxon>Metazoa</taxon>
        <taxon>Chordata</taxon>
        <taxon>Craniata</taxon>
        <taxon>Vertebrata</taxon>
        <taxon>Euteleostomi</taxon>
        <taxon>Actinopterygii</taxon>
        <taxon>Neopterygii</taxon>
        <taxon>Teleostei</taxon>
        <taxon>Neoteleostei</taxon>
        <taxon>Acanthomorphata</taxon>
        <taxon>Eupercaria</taxon>
        <taxon>Perciformes</taxon>
        <taxon>Cottioidei</taxon>
        <taxon>Cottales</taxon>
        <taxon>Liparidae</taxon>
        <taxon>Liparis</taxon>
    </lineage>
</organism>
<proteinExistence type="predicted"/>
<keyword evidence="3" id="KW-1185">Reference proteome</keyword>